<evidence type="ECO:0000256" key="4">
    <source>
        <dbReference type="ARBA" id="ARBA00022692"/>
    </source>
</evidence>
<dbReference type="GO" id="GO:0005789">
    <property type="term" value="C:endoplasmic reticulum membrane"/>
    <property type="evidence" value="ECO:0007669"/>
    <property type="project" value="UniProtKB-SubCell"/>
</dbReference>
<feature type="transmembrane region" description="Helical" evidence="11">
    <location>
        <begin position="183"/>
        <end position="204"/>
    </location>
</feature>
<evidence type="ECO:0000256" key="9">
    <source>
        <dbReference type="ARBA" id="ARBA00023136"/>
    </source>
</evidence>
<proteinExistence type="inferred from homology"/>
<evidence type="ECO:0000256" key="11">
    <source>
        <dbReference type="SAM" id="Phobius"/>
    </source>
</evidence>
<dbReference type="GO" id="GO:0015031">
    <property type="term" value="P:protein transport"/>
    <property type="evidence" value="ECO:0007669"/>
    <property type="project" value="UniProtKB-KW"/>
</dbReference>
<dbReference type="GO" id="GO:0006621">
    <property type="term" value="P:protein retention in ER lumen"/>
    <property type="evidence" value="ECO:0007669"/>
    <property type="project" value="InterPro"/>
</dbReference>
<feature type="chain" id="PRO_5006059263" evidence="12">
    <location>
        <begin position="32"/>
        <end position="217"/>
    </location>
</feature>
<keyword evidence="10 13" id="KW-0675">Receptor</keyword>
<keyword evidence="9 11" id="KW-0472">Membrane</keyword>
<keyword evidence="8 11" id="KW-1133">Transmembrane helix</keyword>
<evidence type="ECO:0000256" key="7">
    <source>
        <dbReference type="ARBA" id="ARBA00022927"/>
    </source>
</evidence>
<feature type="signal peptide" evidence="12">
    <location>
        <begin position="1"/>
        <end position="31"/>
    </location>
</feature>
<dbReference type="OrthoDB" id="7694678at2759"/>
<dbReference type="GO" id="GO:0016192">
    <property type="term" value="P:vesicle-mediated transport"/>
    <property type="evidence" value="ECO:0007669"/>
    <property type="project" value="UniProtKB-KW"/>
</dbReference>
<evidence type="ECO:0000256" key="10">
    <source>
        <dbReference type="ARBA" id="ARBA00023170"/>
    </source>
</evidence>
<evidence type="ECO:0000313" key="13">
    <source>
        <dbReference type="EMBL" id="CEG50120.1"/>
    </source>
</evidence>
<dbReference type="RefSeq" id="XP_024586489.1">
    <property type="nucleotide sequence ID" value="XM_024721385.1"/>
</dbReference>
<dbReference type="Pfam" id="PF00810">
    <property type="entry name" value="ER_lumen_recept"/>
    <property type="match status" value="1"/>
</dbReference>
<keyword evidence="7" id="KW-0653">Protein transport</keyword>
<name>A0A0P1B893_PLAHL</name>
<evidence type="ECO:0000256" key="2">
    <source>
        <dbReference type="ARBA" id="ARBA00010120"/>
    </source>
</evidence>
<dbReference type="PROSITE" id="PS00951">
    <property type="entry name" value="ER_LUMEN_RECEPTOR_1"/>
    <property type="match status" value="1"/>
</dbReference>
<dbReference type="STRING" id="4781.A0A0P1B893"/>
<organism evidence="13 14">
    <name type="scientific">Plasmopara halstedii</name>
    <name type="common">Downy mildew of sunflower</name>
    <dbReference type="NCBI Taxonomy" id="4781"/>
    <lineage>
        <taxon>Eukaryota</taxon>
        <taxon>Sar</taxon>
        <taxon>Stramenopiles</taxon>
        <taxon>Oomycota</taxon>
        <taxon>Peronosporomycetes</taxon>
        <taxon>Peronosporales</taxon>
        <taxon>Peronosporaceae</taxon>
        <taxon>Plasmopara</taxon>
    </lineage>
</organism>
<feature type="transmembrane region" description="Helical" evidence="11">
    <location>
        <begin position="98"/>
        <end position="116"/>
    </location>
</feature>
<evidence type="ECO:0000313" key="14">
    <source>
        <dbReference type="Proteomes" id="UP000054928"/>
    </source>
</evidence>
<keyword evidence="5" id="KW-0256">Endoplasmic reticulum</keyword>
<feature type="transmembrane region" description="Helical" evidence="11">
    <location>
        <begin position="153"/>
        <end position="171"/>
    </location>
</feature>
<dbReference type="InterPro" id="IPR000133">
    <property type="entry name" value="ER_ret_rcpt"/>
</dbReference>
<keyword evidence="14" id="KW-1185">Reference proteome</keyword>
<evidence type="ECO:0000256" key="5">
    <source>
        <dbReference type="ARBA" id="ARBA00022824"/>
    </source>
</evidence>
<feature type="transmembrane region" description="Helical" evidence="11">
    <location>
        <begin position="55"/>
        <end position="78"/>
    </location>
</feature>
<evidence type="ECO:0000256" key="6">
    <source>
        <dbReference type="ARBA" id="ARBA00022892"/>
    </source>
</evidence>
<reference evidence="14" key="1">
    <citation type="submission" date="2014-09" db="EMBL/GenBank/DDBJ databases">
        <authorList>
            <person name="Sharma Rahul"/>
            <person name="Thines Marco"/>
        </authorList>
    </citation>
    <scope>NUCLEOTIDE SEQUENCE [LARGE SCALE GENOMIC DNA]</scope>
</reference>
<protein>
    <submittedName>
        <fullName evidence="13">Er lumen protein retaining receptor</fullName>
    </submittedName>
</protein>
<sequence length="217" mass="25305">MNLFRLVGDMAHLASFLVLLLKLLASRSANGISVKSQELFFLVFITRYVDLFFHFVSFYNTIMKLLFLLFSGAIVYVIRFKEPFRSTYDKSHDAFLHLKFAVLPCALLALIFNEQFEVTEILWTFSIYLEAVAIIPQLILLQRHGEVENLTSNYVVLLGAYRGCYVLNWIYRAATETTYHFIWLMFIAGIVQTALYVDFFYYYASSKYYGKKMTLPS</sequence>
<comment type="similarity">
    <text evidence="2">Belongs to the ERD2 family.</text>
</comment>
<evidence type="ECO:0000256" key="1">
    <source>
        <dbReference type="ARBA" id="ARBA00004477"/>
    </source>
</evidence>
<evidence type="ECO:0000256" key="12">
    <source>
        <dbReference type="SAM" id="SignalP"/>
    </source>
</evidence>
<evidence type="ECO:0000256" key="3">
    <source>
        <dbReference type="ARBA" id="ARBA00022448"/>
    </source>
</evidence>
<accession>A0A0P1B893</accession>
<keyword evidence="6" id="KW-0931">ER-Golgi transport</keyword>
<evidence type="ECO:0000256" key="8">
    <source>
        <dbReference type="ARBA" id="ARBA00022989"/>
    </source>
</evidence>
<dbReference type="PRINTS" id="PR00660">
    <property type="entry name" value="ERLUMENR"/>
</dbReference>
<dbReference type="GeneID" id="36402901"/>
<dbReference type="GO" id="GO:0046923">
    <property type="term" value="F:ER retention sequence binding"/>
    <property type="evidence" value="ECO:0007669"/>
    <property type="project" value="InterPro"/>
</dbReference>
<keyword evidence="4 11" id="KW-0812">Transmembrane</keyword>
<keyword evidence="12" id="KW-0732">Signal</keyword>
<dbReference type="Proteomes" id="UP000054928">
    <property type="component" value="Unassembled WGS sequence"/>
</dbReference>
<dbReference type="PANTHER" id="PTHR10585">
    <property type="entry name" value="ER LUMEN PROTEIN RETAINING RECEPTOR"/>
    <property type="match status" value="1"/>
</dbReference>
<comment type="subcellular location">
    <subcellularLocation>
        <location evidence="1">Endoplasmic reticulum membrane</location>
        <topology evidence="1">Multi-pass membrane protein</topology>
    </subcellularLocation>
</comment>
<feature type="transmembrane region" description="Helical" evidence="11">
    <location>
        <begin position="122"/>
        <end position="141"/>
    </location>
</feature>
<keyword evidence="3" id="KW-0813">Transport</keyword>
<dbReference type="OMA" id="WKSRSCE"/>
<dbReference type="EMBL" id="CCYD01003101">
    <property type="protein sequence ID" value="CEG50120.1"/>
    <property type="molecule type" value="Genomic_DNA"/>
</dbReference>
<dbReference type="AlphaFoldDB" id="A0A0P1B893"/>